<dbReference type="SMART" id="SM00849">
    <property type="entry name" value="Lactamase_B"/>
    <property type="match status" value="1"/>
</dbReference>
<dbReference type="CDD" id="cd16282">
    <property type="entry name" value="metallo-hydrolase-like_MBL-fold"/>
    <property type="match status" value="1"/>
</dbReference>
<dbReference type="InterPro" id="IPR050855">
    <property type="entry name" value="NDM-1-like"/>
</dbReference>
<organism evidence="2 3">
    <name type="scientific">Kitasatospora putterlickiae</name>
    <dbReference type="NCBI Taxonomy" id="221725"/>
    <lineage>
        <taxon>Bacteria</taxon>
        <taxon>Bacillati</taxon>
        <taxon>Actinomycetota</taxon>
        <taxon>Actinomycetes</taxon>
        <taxon>Kitasatosporales</taxon>
        <taxon>Streptomycetaceae</taxon>
        <taxon>Kitasatospora</taxon>
    </lineage>
</organism>
<evidence type="ECO:0000313" key="2">
    <source>
        <dbReference type="EMBL" id="GAA1396032.1"/>
    </source>
</evidence>
<proteinExistence type="predicted"/>
<dbReference type="EMBL" id="BAAAKJ010000169">
    <property type="protein sequence ID" value="GAA1396032.1"/>
    <property type="molecule type" value="Genomic_DNA"/>
</dbReference>
<dbReference type="InterPro" id="IPR001279">
    <property type="entry name" value="Metallo-B-lactamas"/>
</dbReference>
<dbReference type="Proteomes" id="UP001499863">
    <property type="component" value="Unassembled WGS sequence"/>
</dbReference>
<comment type="caution">
    <text evidence="2">The sequence shown here is derived from an EMBL/GenBank/DDBJ whole genome shotgun (WGS) entry which is preliminary data.</text>
</comment>
<evidence type="ECO:0000313" key="3">
    <source>
        <dbReference type="Proteomes" id="UP001499863"/>
    </source>
</evidence>
<accession>A0ABP4IQ84</accession>
<dbReference type="Pfam" id="PF00753">
    <property type="entry name" value="Lactamase_B"/>
    <property type="match status" value="1"/>
</dbReference>
<dbReference type="PANTHER" id="PTHR42951:SF4">
    <property type="entry name" value="ACYL-COENZYME A THIOESTERASE MBLAC2"/>
    <property type="match status" value="1"/>
</dbReference>
<dbReference type="Gene3D" id="3.60.15.10">
    <property type="entry name" value="Ribonuclease Z/Hydroxyacylglutathione hydrolase-like"/>
    <property type="match status" value="1"/>
</dbReference>
<name>A0ABP4IQ84_9ACTN</name>
<dbReference type="SUPFAM" id="SSF56281">
    <property type="entry name" value="Metallo-hydrolase/oxidoreductase"/>
    <property type="match status" value="1"/>
</dbReference>
<protein>
    <recommendedName>
        <fullName evidence="1">Metallo-beta-lactamase domain-containing protein</fullName>
    </recommendedName>
</protein>
<reference evidence="3" key="1">
    <citation type="journal article" date="2019" name="Int. J. Syst. Evol. Microbiol.">
        <title>The Global Catalogue of Microorganisms (GCM) 10K type strain sequencing project: providing services to taxonomists for standard genome sequencing and annotation.</title>
        <authorList>
            <consortium name="The Broad Institute Genomics Platform"/>
            <consortium name="The Broad Institute Genome Sequencing Center for Infectious Disease"/>
            <person name="Wu L."/>
            <person name="Ma J."/>
        </authorList>
    </citation>
    <scope>NUCLEOTIDE SEQUENCE [LARGE SCALE GENOMIC DNA]</scope>
    <source>
        <strain evidence="3">JCM 12393</strain>
    </source>
</reference>
<sequence length="355" mass="38567">MAGIVGLLLHYRHIIGIIAPMTINRANVSAIAEDLYVWLPPKRGWGLANCGLLAGCGTALWIDTPYDPSLAAEFLAESRKRLADGVTVDRIVVTHANGDHLWGAGVLPDAEVIATREALEHIHWEPTPQQTHGLVTGSDPDSPLGGYLRRHFGRFDWSRTEPVHPDTVFHGELELRVGEYPVRITGLPSAHTGGDLIVHLPHQGAVFTGDVIFGSTAAQPGDHPSHWAGPLENIIAACERVLATGAEIIVPGHGPVLDRDGVREHIAYLGYVRERAHALHQAGLPALDAARRIIAERRYPELGLPERLVLTVAAEYRHLDGTGVPNVLEAMSQVALVARELDEDAERRAPRPRTA</sequence>
<dbReference type="PANTHER" id="PTHR42951">
    <property type="entry name" value="METALLO-BETA-LACTAMASE DOMAIN-CONTAINING"/>
    <property type="match status" value="1"/>
</dbReference>
<feature type="domain" description="Metallo-beta-lactamase" evidence="1">
    <location>
        <begin position="47"/>
        <end position="253"/>
    </location>
</feature>
<dbReference type="InterPro" id="IPR036866">
    <property type="entry name" value="RibonucZ/Hydroxyglut_hydro"/>
</dbReference>
<keyword evidence="3" id="KW-1185">Reference proteome</keyword>
<evidence type="ECO:0000259" key="1">
    <source>
        <dbReference type="SMART" id="SM00849"/>
    </source>
</evidence>
<gene>
    <name evidence="2" type="ORF">GCM10009639_31730</name>
</gene>